<sequence>MERQTAGRDALGTFAPKFAELNDDVLFGGVWAREKQLSARDRSIVTVTALMAKGILDSSLQYHIGNAKKHGVTAEEMAEILTHAAFYAGWPNAWAAFKMAKEVYGEEVDGGEHNE</sequence>
<dbReference type="InterPro" id="IPR003779">
    <property type="entry name" value="CMD-like"/>
</dbReference>
<dbReference type="PANTHER" id="PTHR33570">
    <property type="entry name" value="4-CARBOXYMUCONOLACTONE DECARBOXYLASE FAMILY PROTEIN"/>
    <property type="match status" value="1"/>
</dbReference>
<dbReference type="GeneID" id="90531982"/>
<protein>
    <submittedName>
        <fullName evidence="2">Carboxymuconolactone decarboxylase family protein</fullName>
    </submittedName>
</protein>
<dbReference type="Proteomes" id="UP001524473">
    <property type="component" value="Unassembled WGS sequence"/>
</dbReference>
<evidence type="ECO:0000259" key="1">
    <source>
        <dbReference type="Pfam" id="PF02627"/>
    </source>
</evidence>
<dbReference type="InterPro" id="IPR052512">
    <property type="entry name" value="4CMD/NDH-1_regulator"/>
</dbReference>
<dbReference type="InterPro" id="IPR029032">
    <property type="entry name" value="AhpD-like"/>
</dbReference>
<accession>A0ABT1RYK1</accession>
<name>A0ABT1RYK1_9FIRM</name>
<organism evidence="2 3">
    <name type="scientific">Neglectibacter timonensis</name>
    <dbReference type="NCBI Taxonomy" id="1776382"/>
    <lineage>
        <taxon>Bacteria</taxon>
        <taxon>Bacillati</taxon>
        <taxon>Bacillota</taxon>
        <taxon>Clostridia</taxon>
        <taxon>Eubacteriales</taxon>
        <taxon>Oscillospiraceae</taxon>
        <taxon>Neglectibacter</taxon>
    </lineage>
</organism>
<evidence type="ECO:0000313" key="3">
    <source>
        <dbReference type="Proteomes" id="UP001524473"/>
    </source>
</evidence>
<dbReference type="EMBL" id="JANFZH010000014">
    <property type="protein sequence ID" value="MCQ4839741.1"/>
    <property type="molecule type" value="Genomic_DNA"/>
</dbReference>
<comment type="caution">
    <text evidence="2">The sequence shown here is derived from an EMBL/GenBank/DDBJ whole genome shotgun (WGS) entry which is preliminary data.</text>
</comment>
<feature type="domain" description="Carboxymuconolactone decarboxylase-like" evidence="1">
    <location>
        <begin position="16"/>
        <end position="102"/>
    </location>
</feature>
<reference evidence="2 3" key="1">
    <citation type="submission" date="2022-06" db="EMBL/GenBank/DDBJ databases">
        <title>Isolation of gut microbiota from human fecal samples.</title>
        <authorList>
            <person name="Pamer E.G."/>
            <person name="Barat B."/>
            <person name="Waligurski E."/>
            <person name="Medina S."/>
            <person name="Paddock L."/>
            <person name="Mostad J."/>
        </authorList>
    </citation>
    <scope>NUCLEOTIDE SEQUENCE [LARGE SCALE GENOMIC DNA]</scope>
    <source>
        <strain evidence="2 3">DFI.9.73</strain>
    </source>
</reference>
<dbReference type="PANTHER" id="PTHR33570:SF9">
    <property type="entry name" value="BLL4600 PROTEIN"/>
    <property type="match status" value="1"/>
</dbReference>
<gene>
    <name evidence="2" type="ORF">NE695_07420</name>
</gene>
<proteinExistence type="predicted"/>
<dbReference type="Gene3D" id="1.20.1290.10">
    <property type="entry name" value="AhpD-like"/>
    <property type="match status" value="1"/>
</dbReference>
<dbReference type="SUPFAM" id="SSF69118">
    <property type="entry name" value="AhpD-like"/>
    <property type="match status" value="1"/>
</dbReference>
<dbReference type="RefSeq" id="WP_066862706.1">
    <property type="nucleotide sequence ID" value="NZ_CABKVV010000013.1"/>
</dbReference>
<evidence type="ECO:0000313" key="2">
    <source>
        <dbReference type="EMBL" id="MCQ4839741.1"/>
    </source>
</evidence>
<dbReference type="Pfam" id="PF02627">
    <property type="entry name" value="CMD"/>
    <property type="match status" value="1"/>
</dbReference>
<keyword evidence="3" id="KW-1185">Reference proteome</keyword>